<evidence type="ECO:0000256" key="3">
    <source>
        <dbReference type="RuleBase" id="RU003829"/>
    </source>
</evidence>
<reference evidence="5 6" key="1">
    <citation type="submission" date="2024-08" db="EMBL/GenBank/DDBJ databases">
        <authorList>
            <person name="Cucini C."/>
            <person name="Frati F."/>
        </authorList>
    </citation>
    <scope>NUCLEOTIDE SEQUENCE [LARGE SCALE GENOMIC DNA]</scope>
</reference>
<protein>
    <recommendedName>
        <fullName evidence="4">Cullin family profile domain-containing protein</fullName>
    </recommendedName>
</protein>
<dbReference type="InterPro" id="IPR016159">
    <property type="entry name" value="Cullin_repeat-like_dom_sf"/>
</dbReference>
<gene>
    <name evidence="5" type="ORF">ODALV1_LOCUS28762</name>
</gene>
<organism evidence="5 6">
    <name type="scientific">Orchesella dallaii</name>
    <dbReference type="NCBI Taxonomy" id="48710"/>
    <lineage>
        <taxon>Eukaryota</taxon>
        <taxon>Metazoa</taxon>
        <taxon>Ecdysozoa</taxon>
        <taxon>Arthropoda</taxon>
        <taxon>Hexapoda</taxon>
        <taxon>Collembola</taxon>
        <taxon>Entomobryomorpha</taxon>
        <taxon>Entomobryoidea</taxon>
        <taxon>Orchesellidae</taxon>
        <taxon>Orchesellinae</taxon>
        <taxon>Orchesella</taxon>
    </lineage>
</organism>
<keyword evidence="6" id="KW-1185">Reference proteome</keyword>
<dbReference type="InterPro" id="IPR059120">
    <property type="entry name" value="Cullin-like_AB"/>
</dbReference>
<dbReference type="InterPro" id="IPR001373">
    <property type="entry name" value="Cullin_N"/>
</dbReference>
<dbReference type="SUPFAM" id="SSF75632">
    <property type="entry name" value="Cullin homology domain"/>
    <property type="match status" value="1"/>
</dbReference>
<dbReference type="Proteomes" id="UP001642540">
    <property type="component" value="Unassembled WGS sequence"/>
</dbReference>
<dbReference type="EMBL" id="CAXLJM020000147">
    <property type="protein sequence ID" value="CAL8141535.1"/>
    <property type="molecule type" value="Genomic_DNA"/>
</dbReference>
<dbReference type="PROSITE" id="PS50069">
    <property type="entry name" value="CULLIN_2"/>
    <property type="match status" value="1"/>
</dbReference>
<accession>A0ABP1S1N3</accession>
<evidence type="ECO:0000256" key="1">
    <source>
        <dbReference type="ARBA" id="ARBA00006019"/>
    </source>
</evidence>
<dbReference type="SUPFAM" id="SSF74788">
    <property type="entry name" value="Cullin repeat-like"/>
    <property type="match status" value="1"/>
</dbReference>
<dbReference type="InterPro" id="IPR045093">
    <property type="entry name" value="Cullin"/>
</dbReference>
<dbReference type="Gene3D" id="1.20.1310.10">
    <property type="entry name" value="Cullin Repeats"/>
    <property type="match status" value="3"/>
</dbReference>
<dbReference type="PANTHER" id="PTHR11932">
    <property type="entry name" value="CULLIN"/>
    <property type="match status" value="1"/>
</dbReference>
<comment type="similarity">
    <text evidence="1 2 3">Belongs to the cullin family.</text>
</comment>
<evidence type="ECO:0000313" key="5">
    <source>
        <dbReference type="EMBL" id="CAL8141535.1"/>
    </source>
</evidence>
<feature type="domain" description="Cullin family profile" evidence="4">
    <location>
        <begin position="363"/>
        <end position="594"/>
    </location>
</feature>
<evidence type="ECO:0000259" key="4">
    <source>
        <dbReference type="PROSITE" id="PS50069"/>
    </source>
</evidence>
<comment type="caution">
    <text evidence="5">The sequence shown here is derived from an EMBL/GenBank/DDBJ whole genome shotgun (WGS) entry which is preliminary data.</text>
</comment>
<dbReference type="SMART" id="SM00182">
    <property type="entry name" value="CULLIN"/>
    <property type="match status" value="1"/>
</dbReference>
<evidence type="ECO:0000313" key="6">
    <source>
        <dbReference type="Proteomes" id="UP001642540"/>
    </source>
</evidence>
<name>A0ABP1S1N3_9HEXA</name>
<sequence length="628" mass="74192">MASVTDGSLAGSDQKWSYLQLKILALLCGEEMTAATMEKMYRHLGQLNSINPGRFYIHWKLCVQHYLQGIRKEGNLILKDGQVIIFYTTQWQKFNANCSHVLRILDDMNRMLRYHGRPRRTFLDMDKIRLIAVAIWKELVVETCHEQWFGYIRRSIRRRRIGKTINTSLVVAAIGLYKECGVDVYLTFFEKKFLHDSFQFYLTESLVRYENFTKFRIDTTKLLINDLKMAEKELGLPQRPTLYWLRKACEKALIQKNWVDIFNEIKNLLSEEKLDEIKTIYTYLARVSEFRNIDEIRFYFFNYWKVPFQESKSDLKLRDFGALLNMHRKRSKFVVGVYQDEQYRKTELDKECLKFLSKNSTQPISELLARYCDSLITKSLPDIKDDEVPDVLDKVMELYSCLTHGQDEFRSLYHKLLAERLVCQTSASNQNEILMVEKMHNYVFCEILYLANLEILLKDVQVSKDLNGRSKFRRQQPNGELSVDFNIQIFSADSWPLARTASKFYPPELNVYVNKFEEFYKLKCPGKTLQWLDTYSNCELASNCFRKRHVFRVSMAQTKVLLMFNSNDSYSIQELIEMTKLEMECFRRALRSLVRTKVLILTKDNNRKQTDGFMTTDVVALNKQYGSS</sequence>
<dbReference type="Pfam" id="PF00888">
    <property type="entry name" value="Cullin"/>
    <property type="match status" value="1"/>
</dbReference>
<dbReference type="Gene3D" id="3.30.230.130">
    <property type="entry name" value="Cullin, Chain C, Domain 2"/>
    <property type="match status" value="1"/>
</dbReference>
<dbReference type="InterPro" id="IPR036317">
    <property type="entry name" value="Cullin_homology_sf"/>
</dbReference>
<evidence type="ECO:0000256" key="2">
    <source>
        <dbReference type="PROSITE-ProRule" id="PRU00330"/>
    </source>
</evidence>
<proteinExistence type="inferred from homology"/>
<dbReference type="Pfam" id="PF26557">
    <property type="entry name" value="Cullin_AB"/>
    <property type="match status" value="1"/>
</dbReference>
<dbReference type="InterPro" id="IPR016158">
    <property type="entry name" value="Cullin_homology"/>
</dbReference>